<dbReference type="EMBL" id="JACAZH010000013">
    <property type="protein sequence ID" value="KAF7351577.1"/>
    <property type="molecule type" value="Genomic_DNA"/>
</dbReference>
<dbReference type="Pfam" id="PF20152">
    <property type="entry name" value="DUF6534"/>
    <property type="match status" value="1"/>
</dbReference>
<evidence type="ECO:0000313" key="3">
    <source>
        <dbReference type="EMBL" id="KAF7351577.1"/>
    </source>
</evidence>
<reference evidence="3" key="1">
    <citation type="submission" date="2020-05" db="EMBL/GenBank/DDBJ databases">
        <title>Mycena genomes resolve the evolution of fungal bioluminescence.</title>
        <authorList>
            <person name="Tsai I.J."/>
        </authorList>
    </citation>
    <scope>NUCLEOTIDE SEQUENCE</scope>
    <source>
        <strain evidence="3">160909Yilan</strain>
    </source>
</reference>
<sequence length="312" mass="33684">MSEMSNCSTVSFEKATLPIFLGTLGNWALLGVLAVQIGIYYWAFPKDKLGSKVLVASVALLELLTTITCTRDAIRIFGISWGNPQILDDVGWSWLSTPVVGSIIGAIGQIFFGWRIHVISRGFWIPALIVAVSLVSMSGGIGAGVKLSAVPVFSGLPPGSNFKPTIIWLVASSLCDLIIGASMAFYLLRGRSGFGPTNARILQIVKLTVETGSICALLVLIDLYLFVAYKDTSYHLGICDLLSKAYSNSILVILNSRAYIGHVPTTEICYVPSELMFSNSTMSRQVPIQLDCNTVASTPSIINNNHEQKSEV</sequence>
<organism evidence="3 4">
    <name type="scientific">Mycena sanguinolenta</name>
    <dbReference type="NCBI Taxonomy" id="230812"/>
    <lineage>
        <taxon>Eukaryota</taxon>
        <taxon>Fungi</taxon>
        <taxon>Dikarya</taxon>
        <taxon>Basidiomycota</taxon>
        <taxon>Agaricomycotina</taxon>
        <taxon>Agaricomycetes</taxon>
        <taxon>Agaricomycetidae</taxon>
        <taxon>Agaricales</taxon>
        <taxon>Marasmiineae</taxon>
        <taxon>Mycenaceae</taxon>
        <taxon>Mycena</taxon>
    </lineage>
</organism>
<dbReference type="AlphaFoldDB" id="A0A8H6Y4E1"/>
<feature type="transmembrane region" description="Helical" evidence="1">
    <location>
        <begin position="20"/>
        <end position="41"/>
    </location>
</feature>
<evidence type="ECO:0000256" key="1">
    <source>
        <dbReference type="SAM" id="Phobius"/>
    </source>
</evidence>
<feature type="transmembrane region" description="Helical" evidence="1">
    <location>
        <begin position="209"/>
        <end position="229"/>
    </location>
</feature>
<feature type="domain" description="DUF6534" evidence="2">
    <location>
        <begin position="173"/>
        <end position="259"/>
    </location>
</feature>
<comment type="caution">
    <text evidence="3">The sequence shown here is derived from an EMBL/GenBank/DDBJ whole genome shotgun (WGS) entry which is preliminary data.</text>
</comment>
<keyword evidence="1" id="KW-1133">Transmembrane helix</keyword>
<evidence type="ECO:0000313" key="4">
    <source>
        <dbReference type="Proteomes" id="UP000623467"/>
    </source>
</evidence>
<dbReference type="Proteomes" id="UP000623467">
    <property type="component" value="Unassembled WGS sequence"/>
</dbReference>
<dbReference type="PANTHER" id="PTHR40465:SF1">
    <property type="entry name" value="DUF6534 DOMAIN-CONTAINING PROTEIN"/>
    <property type="match status" value="1"/>
</dbReference>
<accession>A0A8H6Y4E1</accession>
<protein>
    <recommendedName>
        <fullName evidence="2">DUF6534 domain-containing protein</fullName>
    </recommendedName>
</protein>
<feature type="transmembrane region" description="Helical" evidence="1">
    <location>
        <begin position="165"/>
        <end position="188"/>
    </location>
</feature>
<feature type="transmembrane region" description="Helical" evidence="1">
    <location>
        <begin position="94"/>
        <end position="116"/>
    </location>
</feature>
<gene>
    <name evidence="3" type="ORF">MSAN_01590200</name>
</gene>
<dbReference type="InterPro" id="IPR045339">
    <property type="entry name" value="DUF6534"/>
</dbReference>
<dbReference type="PANTHER" id="PTHR40465">
    <property type="entry name" value="CHROMOSOME 1, WHOLE GENOME SHOTGUN SEQUENCE"/>
    <property type="match status" value="1"/>
</dbReference>
<keyword evidence="4" id="KW-1185">Reference proteome</keyword>
<dbReference type="OrthoDB" id="2953893at2759"/>
<keyword evidence="1" id="KW-0472">Membrane</keyword>
<name>A0A8H6Y4E1_9AGAR</name>
<feature type="transmembrane region" description="Helical" evidence="1">
    <location>
        <begin position="123"/>
        <end position="145"/>
    </location>
</feature>
<proteinExistence type="predicted"/>
<keyword evidence="1" id="KW-0812">Transmembrane</keyword>
<evidence type="ECO:0000259" key="2">
    <source>
        <dbReference type="Pfam" id="PF20152"/>
    </source>
</evidence>